<organism evidence="4 5">
    <name type="scientific">Anaeromyces robustus</name>
    <dbReference type="NCBI Taxonomy" id="1754192"/>
    <lineage>
        <taxon>Eukaryota</taxon>
        <taxon>Fungi</taxon>
        <taxon>Fungi incertae sedis</taxon>
        <taxon>Chytridiomycota</taxon>
        <taxon>Chytridiomycota incertae sedis</taxon>
        <taxon>Neocallimastigomycetes</taxon>
        <taxon>Neocallimastigales</taxon>
        <taxon>Neocallimastigaceae</taxon>
        <taxon>Anaeromyces</taxon>
    </lineage>
</organism>
<dbReference type="Gene3D" id="1.10.8.10">
    <property type="entry name" value="DNA helicase RuvA subunit, C-terminal domain"/>
    <property type="match status" value="1"/>
</dbReference>
<feature type="compositionally biased region" description="Low complexity" evidence="1">
    <location>
        <begin position="274"/>
        <end position="303"/>
    </location>
</feature>
<protein>
    <submittedName>
        <fullName evidence="4">Ubiquitin-domain-containing protein</fullName>
    </submittedName>
</protein>
<evidence type="ECO:0000313" key="5">
    <source>
        <dbReference type="Proteomes" id="UP000193944"/>
    </source>
</evidence>
<dbReference type="Proteomes" id="UP000193944">
    <property type="component" value="Unassembled WGS sequence"/>
</dbReference>
<evidence type="ECO:0000259" key="2">
    <source>
        <dbReference type="PROSITE" id="PS50030"/>
    </source>
</evidence>
<dbReference type="SMART" id="SM00165">
    <property type="entry name" value="UBA"/>
    <property type="match status" value="1"/>
</dbReference>
<dbReference type="InterPro" id="IPR000626">
    <property type="entry name" value="Ubiquitin-like_dom"/>
</dbReference>
<dbReference type="PANTHER" id="PTHR10677:SF3">
    <property type="entry name" value="FI07626P-RELATED"/>
    <property type="match status" value="1"/>
</dbReference>
<feature type="compositionally biased region" description="Low complexity" evidence="1">
    <location>
        <begin position="106"/>
        <end position="127"/>
    </location>
</feature>
<evidence type="ECO:0000259" key="3">
    <source>
        <dbReference type="PROSITE" id="PS50053"/>
    </source>
</evidence>
<feature type="region of interest" description="Disordered" evidence="1">
    <location>
        <begin position="86"/>
        <end position="146"/>
    </location>
</feature>
<dbReference type="Pfam" id="PF00240">
    <property type="entry name" value="ubiquitin"/>
    <property type="match status" value="1"/>
</dbReference>
<dbReference type="InterPro" id="IPR015940">
    <property type="entry name" value="UBA"/>
</dbReference>
<dbReference type="GO" id="GO:0006511">
    <property type="term" value="P:ubiquitin-dependent protein catabolic process"/>
    <property type="evidence" value="ECO:0007669"/>
    <property type="project" value="TreeGrafter"/>
</dbReference>
<dbReference type="InterPro" id="IPR009060">
    <property type="entry name" value="UBA-like_sf"/>
</dbReference>
<dbReference type="InterPro" id="IPR015496">
    <property type="entry name" value="Ubiquilin"/>
</dbReference>
<dbReference type="EMBL" id="MCFG01000242">
    <property type="protein sequence ID" value="ORX77590.1"/>
    <property type="molecule type" value="Genomic_DNA"/>
</dbReference>
<feature type="region of interest" description="Disordered" evidence="1">
    <location>
        <begin position="274"/>
        <end position="307"/>
    </location>
</feature>
<dbReference type="PANTHER" id="PTHR10677">
    <property type="entry name" value="UBIQUILIN"/>
    <property type="match status" value="1"/>
</dbReference>
<gene>
    <name evidence="4" type="ORF">BCR32DRAFT_58920</name>
</gene>
<feature type="domain" description="UBA" evidence="2">
    <location>
        <begin position="343"/>
        <end position="389"/>
    </location>
</feature>
<evidence type="ECO:0000256" key="1">
    <source>
        <dbReference type="SAM" id="MobiDB-lite"/>
    </source>
</evidence>
<comment type="caution">
    <text evidence="4">The sequence shown here is derived from an EMBL/GenBank/DDBJ whole genome shotgun (WGS) entry which is preliminary data.</text>
</comment>
<dbReference type="Pfam" id="PF00627">
    <property type="entry name" value="UBA"/>
    <property type="match status" value="1"/>
</dbReference>
<dbReference type="SUPFAM" id="SSF54236">
    <property type="entry name" value="Ubiquitin-like"/>
    <property type="match status" value="1"/>
</dbReference>
<proteinExistence type="predicted"/>
<dbReference type="AlphaFoldDB" id="A0A1Y1WVM2"/>
<reference evidence="4 5" key="2">
    <citation type="submission" date="2016-08" db="EMBL/GenBank/DDBJ databases">
        <title>Pervasive Adenine N6-methylation of Active Genes in Fungi.</title>
        <authorList>
            <consortium name="DOE Joint Genome Institute"/>
            <person name="Mondo S.J."/>
            <person name="Dannebaum R.O."/>
            <person name="Kuo R.C."/>
            <person name="Labutti K."/>
            <person name="Haridas S."/>
            <person name="Kuo A."/>
            <person name="Salamov A."/>
            <person name="Ahrendt S.R."/>
            <person name="Lipzen A."/>
            <person name="Sullivan W."/>
            <person name="Andreopoulos W.B."/>
            <person name="Clum A."/>
            <person name="Lindquist E."/>
            <person name="Daum C."/>
            <person name="Ramamoorthy G.K."/>
            <person name="Gryganskyi A."/>
            <person name="Culley D."/>
            <person name="Magnuson J.K."/>
            <person name="James T.Y."/>
            <person name="O'Malley M.A."/>
            <person name="Stajich J.E."/>
            <person name="Spatafora J.W."/>
            <person name="Visel A."/>
            <person name="Grigoriev I.V."/>
        </authorList>
    </citation>
    <scope>NUCLEOTIDE SEQUENCE [LARGE SCALE GENOMIC DNA]</scope>
    <source>
        <strain evidence="4 5">S4</strain>
    </source>
</reference>
<dbReference type="PROSITE" id="PS50053">
    <property type="entry name" value="UBIQUITIN_2"/>
    <property type="match status" value="1"/>
</dbReference>
<dbReference type="PROSITE" id="PS50030">
    <property type="entry name" value="UBA"/>
    <property type="match status" value="1"/>
</dbReference>
<reference evidence="4 5" key="1">
    <citation type="submission" date="2016-08" db="EMBL/GenBank/DDBJ databases">
        <title>A Parts List for Fungal Cellulosomes Revealed by Comparative Genomics.</title>
        <authorList>
            <consortium name="DOE Joint Genome Institute"/>
            <person name="Haitjema C.H."/>
            <person name="Gilmore S.P."/>
            <person name="Henske J.K."/>
            <person name="Solomon K.V."/>
            <person name="De Groot R."/>
            <person name="Kuo A."/>
            <person name="Mondo S.J."/>
            <person name="Salamov A.A."/>
            <person name="Labutti K."/>
            <person name="Zhao Z."/>
            <person name="Chiniquy J."/>
            <person name="Barry K."/>
            <person name="Brewer H.M."/>
            <person name="Purvine S.O."/>
            <person name="Wright A.T."/>
            <person name="Boxma B."/>
            <person name="Van Alen T."/>
            <person name="Hackstein J.H."/>
            <person name="Baker S.E."/>
            <person name="Grigoriev I.V."/>
            <person name="O'Malley M.A."/>
        </authorList>
    </citation>
    <scope>NUCLEOTIDE SEQUENCE [LARGE SCALE GENOMIC DNA]</scope>
    <source>
        <strain evidence="4 5">S4</strain>
    </source>
</reference>
<dbReference type="SMART" id="SM00213">
    <property type="entry name" value="UBQ"/>
    <property type="match status" value="1"/>
</dbReference>
<evidence type="ECO:0000313" key="4">
    <source>
        <dbReference type="EMBL" id="ORX77590.1"/>
    </source>
</evidence>
<dbReference type="STRING" id="1754192.A0A1Y1WVM2"/>
<feature type="domain" description="Ubiquitin-like" evidence="3">
    <location>
        <begin position="12"/>
        <end position="93"/>
    </location>
</feature>
<dbReference type="GO" id="GO:0005829">
    <property type="term" value="C:cytosol"/>
    <property type="evidence" value="ECO:0007669"/>
    <property type="project" value="TreeGrafter"/>
</dbReference>
<dbReference type="CDD" id="cd14399">
    <property type="entry name" value="UBA_PLICs"/>
    <property type="match status" value="1"/>
</dbReference>
<accession>A0A1Y1WVM2</accession>
<dbReference type="InterPro" id="IPR006636">
    <property type="entry name" value="STI1_HS-bd"/>
</dbReference>
<dbReference type="SUPFAM" id="SSF46934">
    <property type="entry name" value="UBA-like"/>
    <property type="match status" value="1"/>
</dbReference>
<dbReference type="Gene3D" id="3.10.20.90">
    <property type="entry name" value="Phosphatidylinositol 3-kinase Catalytic Subunit, Chain A, domain 1"/>
    <property type="match status" value="1"/>
</dbReference>
<dbReference type="SMART" id="SM00727">
    <property type="entry name" value="STI1"/>
    <property type="match status" value="2"/>
</dbReference>
<dbReference type="GO" id="GO:0031593">
    <property type="term" value="F:polyubiquitin modification-dependent protein binding"/>
    <property type="evidence" value="ECO:0007669"/>
    <property type="project" value="TreeGrafter"/>
</dbReference>
<name>A0A1Y1WVM2_9FUNG</name>
<keyword evidence="5" id="KW-1185">Reference proteome</keyword>
<dbReference type="OrthoDB" id="267397at2759"/>
<sequence>MYKEKNLKMTDLTINIKFSNEKKLSVTLKTTDTVSVLKQKIAEQLKSTDAPLEPDQQILIYAGKILKNDAETIESIKIKDGNTIHMVKAKPKQPKPAETTEKKETATSAASTPAPSSTTQTPVSAQPAAPNPSPMPSTDNPFNQLGGGFNPFNMGFNAGVNSVAQNPGSNPFGGNLPPLDPNMLNQMLDNPVVLNMLSSMFQNPQMMDMMFNSSPQLAAFNTPEFRSTMNQMMSNPETLRSILQLSNMYGNMFGNGAGAGAGAAAANPFSQFQTPAANTNTTQASNTASTPASGTTPGATPAGMPDLSSLLGMLGGMPGMGMPGAGATGAAGAAAGANNAANQQPPEVRYSTQLAQLQDMGFYDSAQNIRALTISGGRVEAAVEWLLNNPY</sequence>
<dbReference type="InterPro" id="IPR029071">
    <property type="entry name" value="Ubiquitin-like_domsf"/>
</dbReference>